<evidence type="ECO:0000313" key="1">
    <source>
        <dbReference type="EMBL" id="MBZ0158193.1"/>
    </source>
</evidence>
<reference evidence="1" key="2">
    <citation type="submission" date="2021-08" db="EMBL/GenBank/DDBJ databases">
        <authorList>
            <person name="Dalcin Martins P."/>
        </authorList>
    </citation>
    <scope>NUCLEOTIDE SEQUENCE</scope>
    <source>
        <strain evidence="1">MAG_39</strain>
    </source>
</reference>
<comment type="caution">
    <text evidence="1">The sequence shown here is derived from an EMBL/GenBank/DDBJ whole genome shotgun (WGS) entry which is preliminary data.</text>
</comment>
<proteinExistence type="predicted"/>
<name>A0A953M3A2_9BACT</name>
<accession>A0A953M3A2</accession>
<dbReference type="Proteomes" id="UP000705867">
    <property type="component" value="Unassembled WGS sequence"/>
</dbReference>
<organism evidence="1 2">
    <name type="scientific">Candidatus Nitrobium versatile</name>
    <dbReference type="NCBI Taxonomy" id="2884831"/>
    <lineage>
        <taxon>Bacteria</taxon>
        <taxon>Pseudomonadati</taxon>
        <taxon>Nitrospirota</taxon>
        <taxon>Nitrospiria</taxon>
        <taxon>Nitrospirales</taxon>
        <taxon>Nitrospiraceae</taxon>
        <taxon>Candidatus Nitrobium</taxon>
    </lineage>
</organism>
<sequence length="81" mass="9273">MKKSLSIHTISPRPSLKKRGLKKEYLTFKCDLPLVSEEKLVPVKFKKCSISSYFNWNSAKEIQQCNVVDLLTALGDMLNEL</sequence>
<dbReference type="EMBL" id="JAIOIV010000140">
    <property type="protein sequence ID" value="MBZ0158193.1"/>
    <property type="molecule type" value="Genomic_DNA"/>
</dbReference>
<dbReference type="AlphaFoldDB" id="A0A953M3A2"/>
<reference evidence="1" key="1">
    <citation type="journal article" date="2021" name="bioRxiv">
        <title>Unraveling nitrogen, sulfur and carbon metabolic pathways and microbial community transcriptional responses to substrate deprivation and toxicity stresses in a bioreactor mimicking anoxic brackish coastal sediment conditions.</title>
        <authorList>
            <person name="Martins P.D."/>
            <person name="Echeveste M.J."/>
            <person name="Arshad A."/>
            <person name="Kurth J."/>
            <person name="Ouboter H."/>
            <person name="Jetten M.S.M."/>
            <person name="Welte C.U."/>
        </authorList>
    </citation>
    <scope>NUCLEOTIDE SEQUENCE</scope>
    <source>
        <strain evidence="1">MAG_39</strain>
    </source>
</reference>
<evidence type="ECO:0000313" key="2">
    <source>
        <dbReference type="Proteomes" id="UP000705867"/>
    </source>
</evidence>
<gene>
    <name evidence="1" type="ORF">K8I29_18505</name>
</gene>
<protein>
    <submittedName>
        <fullName evidence="1">Uncharacterized protein</fullName>
    </submittedName>
</protein>